<organism evidence="1 2">
    <name type="scientific">Paramarasmius palmivorus</name>
    <dbReference type="NCBI Taxonomy" id="297713"/>
    <lineage>
        <taxon>Eukaryota</taxon>
        <taxon>Fungi</taxon>
        <taxon>Dikarya</taxon>
        <taxon>Basidiomycota</taxon>
        <taxon>Agaricomycotina</taxon>
        <taxon>Agaricomycetes</taxon>
        <taxon>Agaricomycetidae</taxon>
        <taxon>Agaricales</taxon>
        <taxon>Marasmiineae</taxon>
        <taxon>Marasmiaceae</taxon>
        <taxon>Paramarasmius</taxon>
    </lineage>
</organism>
<protein>
    <submittedName>
        <fullName evidence="1">Uncharacterized protein</fullName>
    </submittedName>
</protein>
<keyword evidence="2" id="KW-1185">Reference proteome</keyword>
<dbReference type="EMBL" id="JAYKXP010000065">
    <property type="protein sequence ID" value="KAK7032408.1"/>
    <property type="molecule type" value="Genomic_DNA"/>
</dbReference>
<evidence type="ECO:0000313" key="2">
    <source>
        <dbReference type="Proteomes" id="UP001383192"/>
    </source>
</evidence>
<reference evidence="1 2" key="1">
    <citation type="submission" date="2024-01" db="EMBL/GenBank/DDBJ databases">
        <title>A draft genome for a cacao thread blight-causing isolate of Paramarasmius palmivorus.</title>
        <authorList>
            <person name="Baruah I.K."/>
            <person name="Bukari Y."/>
            <person name="Amoako-Attah I."/>
            <person name="Meinhardt L.W."/>
            <person name="Bailey B.A."/>
            <person name="Cohen S.P."/>
        </authorList>
    </citation>
    <scope>NUCLEOTIDE SEQUENCE [LARGE SCALE GENOMIC DNA]</scope>
    <source>
        <strain evidence="1 2">GH-12</strain>
    </source>
</reference>
<sequence>MSLSIAAKLLLSDDHAECTPFQVKPDTAFCLQYLDLSIRNVILEHDMLYNDEGIDEADFLGQVCYVSGFDMFKLPNSYVRGTIALIVPRGVQDEETRENVKKIFHNQVTAAEMLIESHQPGGVC</sequence>
<proteinExistence type="predicted"/>
<dbReference type="AlphaFoldDB" id="A0AAW0C0E6"/>
<dbReference type="Proteomes" id="UP001383192">
    <property type="component" value="Unassembled WGS sequence"/>
</dbReference>
<gene>
    <name evidence="1" type="ORF">VNI00_013156</name>
</gene>
<comment type="caution">
    <text evidence="1">The sequence shown here is derived from an EMBL/GenBank/DDBJ whole genome shotgun (WGS) entry which is preliminary data.</text>
</comment>
<name>A0AAW0C0E6_9AGAR</name>
<accession>A0AAW0C0E6</accession>
<evidence type="ECO:0000313" key="1">
    <source>
        <dbReference type="EMBL" id="KAK7032408.1"/>
    </source>
</evidence>